<dbReference type="PANTHER" id="PTHR34987:SF4">
    <property type="entry name" value="ALPHA-L-RHAMNOSIDASE C-TERMINAL DOMAIN-CONTAINING PROTEIN"/>
    <property type="match status" value="1"/>
</dbReference>
<gene>
    <name evidence="1" type="ORF">PAN0_015d5024</name>
</gene>
<dbReference type="SUPFAM" id="SSF48208">
    <property type="entry name" value="Six-hairpin glycosidases"/>
    <property type="match status" value="1"/>
</dbReference>
<dbReference type="PANTHER" id="PTHR34987">
    <property type="entry name" value="C, PUTATIVE (AFU_ORTHOLOGUE AFUA_3G02880)-RELATED"/>
    <property type="match status" value="1"/>
</dbReference>
<sequence>MKISRTLSVAALALLPHQALADSNVRYASTDTVVLKSDGSKPDVQIVDFGENHEGFPTFEIISASGNTSVFEVSYAEGYTALDSYMSDGPIIMAAAMDSYRVKRYNISKPGVFENRLVQGGFRYQKLNLSSAGELHLSSIGTRPTVDTTPIKDLPGYFECSDDDISRIWSAGARTSQLTEIPKDSIPDFWIVSEQGSLVDSVAPQNYAYGSALSSYNLSVEVKPSTGAFTIGVLMDTLNAGLFINANVFEGTLAAVASDGSSAIATASFEPLLSAGPVPVVVNVQGSNITVTIDTKDVASFSQSRFTFGSFGLGAPLAHSAVFKNLKVTDLTSGQVVYDKALTNRTILDDFLMGTNPLNTIVDGSRRDRIAYNGDLDVSVGVSFASTYATDFVDGSLDLLGSYRLESGPFVPTAKIQQRPLPAPLPINATGLIGYSFNLICAMAQAHYFSGNQSIATTWAPAVVSMLDWADSKLQDGLFTLNDSSLVGDWNYYDPPQTGASAKFNSLYAYALQQSTPLLKAAGVDATVYEARLDSLRKAIHDRLWNSTLGAYALSSEIADGFAQDAQAFSILAGVPQSNGISPEAILQTMEQKLLLDAGPLAFSNETVAHGFARKISPYATSYHLRAALEVGDGGTAKKLLKSLWAPMVDPSNANYTNCIWETLNPDGTPGLGQGTSLCHGWGAGPTSELNKHLLGITPTALGFEEWQVKPITLDLASAAGRQPTPKGTIHVSWRFDNELLRMEMDGPKGGKVYLPQPLRIGPDVSAFHVNGKSIAADEFPVSVAGPTIIQQVRR</sequence>
<keyword evidence="2" id="KW-1185">Reference proteome</keyword>
<dbReference type="GeneID" id="26305942"/>
<dbReference type="EMBL" id="DF830082">
    <property type="protein sequence ID" value="GAK66800.1"/>
    <property type="molecule type" value="Genomic_DNA"/>
</dbReference>
<dbReference type="RefSeq" id="XP_014654820.1">
    <property type="nucleotide sequence ID" value="XM_014799334.1"/>
</dbReference>
<proteinExistence type="predicted"/>
<dbReference type="OrthoDB" id="10036721at2759"/>
<dbReference type="InterPro" id="IPR012341">
    <property type="entry name" value="6hp_glycosidase-like_sf"/>
</dbReference>
<evidence type="ECO:0000313" key="2">
    <source>
        <dbReference type="Proteomes" id="UP000053758"/>
    </source>
</evidence>
<dbReference type="Gene3D" id="2.60.120.560">
    <property type="entry name" value="Exo-inulinase, domain 1"/>
    <property type="match status" value="1"/>
</dbReference>
<dbReference type="Proteomes" id="UP000053758">
    <property type="component" value="Unassembled WGS sequence"/>
</dbReference>
<protein>
    <submittedName>
        <fullName evidence="1">Glycoside hydrolase family 78 protein</fullName>
    </submittedName>
</protein>
<name>A0A081CJF4_PSEA2</name>
<reference evidence="2" key="1">
    <citation type="journal article" date="2014" name="Genome Announc.">
        <title>Draft Genome Sequence of the Yeast Pseudozyma antarctica Type Strain JCM10317, a Producer of the Glycolipid Biosurfactants, Mannosylerythritol Lipids.</title>
        <authorList>
            <person name="Saika A."/>
            <person name="Koike H."/>
            <person name="Hori T."/>
            <person name="Fukuoka T."/>
            <person name="Sato S."/>
            <person name="Habe H."/>
            <person name="Kitamoto D."/>
            <person name="Morita T."/>
        </authorList>
    </citation>
    <scope>NUCLEOTIDE SEQUENCE [LARGE SCALE GENOMIC DNA]</scope>
    <source>
        <strain evidence="2">JCM 10317</strain>
    </source>
</reference>
<dbReference type="InterPro" id="IPR035398">
    <property type="entry name" value="Bac_rhamnosid_C"/>
</dbReference>
<dbReference type="GO" id="GO:0005975">
    <property type="term" value="P:carbohydrate metabolic process"/>
    <property type="evidence" value="ECO:0007669"/>
    <property type="project" value="InterPro"/>
</dbReference>
<accession>A0A081CJF4</accession>
<dbReference type="GO" id="GO:0016787">
    <property type="term" value="F:hydrolase activity"/>
    <property type="evidence" value="ECO:0007669"/>
    <property type="project" value="UniProtKB-KW"/>
</dbReference>
<dbReference type="Pfam" id="PF17390">
    <property type="entry name" value="Bac_rhamnosid_C"/>
    <property type="match status" value="1"/>
</dbReference>
<dbReference type="Pfam" id="PF17389">
    <property type="entry name" value="Bac_rhamnosid6H"/>
    <property type="match status" value="1"/>
</dbReference>
<dbReference type="AlphaFoldDB" id="A0A081CJF4"/>
<organism evidence="1 2">
    <name type="scientific">Pseudozyma antarctica</name>
    <name type="common">Yeast</name>
    <name type="synonym">Candida antarctica</name>
    <dbReference type="NCBI Taxonomy" id="84753"/>
    <lineage>
        <taxon>Eukaryota</taxon>
        <taxon>Fungi</taxon>
        <taxon>Dikarya</taxon>
        <taxon>Basidiomycota</taxon>
        <taxon>Ustilaginomycotina</taxon>
        <taxon>Ustilaginomycetes</taxon>
        <taxon>Ustilaginales</taxon>
        <taxon>Ustilaginaceae</taxon>
        <taxon>Moesziomyces</taxon>
    </lineage>
</organism>
<dbReference type="Gene3D" id="2.60.420.10">
    <property type="entry name" value="Maltose phosphorylase, domain 3"/>
    <property type="match status" value="1"/>
</dbReference>
<dbReference type="InterPro" id="IPR035396">
    <property type="entry name" value="Bac_rhamnosid6H"/>
</dbReference>
<keyword evidence="1" id="KW-0378">Hydrolase</keyword>
<dbReference type="HOGENOM" id="CLU_007933_2_0_1"/>
<evidence type="ECO:0000313" key="1">
    <source>
        <dbReference type="EMBL" id="GAK66800.1"/>
    </source>
</evidence>
<dbReference type="Gene3D" id="1.50.10.10">
    <property type="match status" value="1"/>
</dbReference>
<dbReference type="InterPro" id="IPR008928">
    <property type="entry name" value="6-hairpin_glycosidase_sf"/>
</dbReference>